<dbReference type="InterPro" id="IPR009045">
    <property type="entry name" value="Zn_M74/Hedgehog-like"/>
</dbReference>
<dbReference type="AlphaFoldDB" id="A0A6I4ZV68"/>
<dbReference type="EMBL" id="WMEQ01000002">
    <property type="protein sequence ID" value="MYL32616.1"/>
    <property type="molecule type" value="Genomic_DNA"/>
</dbReference>
<accession>A0A6I4ZV68</accession>
<evidence type="ECO:0000313" key="2">
    <source>
        <dbReference type="EMBL" id="MYL32616.1"/>
    </source>
</evidence>
<dbReference type="GO" id="GO:0008233">
    <property type="term" value="F:peptidase activity"/>
    <property type="evidence" value="ECO:0007669"/>
    <property type="project" value="InterPro"/>
</dbReference>
<dbReference type="CDD" id="cd14845">
    <property type="entry name" value="L-Ala-D-Glu_peptidase_like"/>
    <property type="match status" value="1"/>
</dbReference>
<dbReference type="InterPro" id="IPR052179">
    <property type="entry name" value="DD-CPase-like"/>
</dbReference>
<evidence type="ECO:0000313" key="3">
    <source>
        <dbReference type="Proteomes" id="UP000468638"/>
    </source>
</evidence>
<organism evidence="2 3">
    <name type="scientific">Pontibacillus yanchengensis</name>
    <dbReference type="NCBI Taxonomy" id="462910"/>
    <lineage>
        <taxon>Bacteria</taxon>
        <taxon>Bacillati</taxon>
        <taxon>Bacillota</taxon>
        <taxon>Bacilli</taxon>
        <taxon>Bacillales</taxon>
        <taxon>Bacillaceae</taxon>
        <taxon>Pontibacillus</taxon>
    </lineage>
</organism>
<name>A0A6I4ZV68_9BACI</name>
<protein>
    <submittedName>
        <fullName evidence="2">M15 family peptidase</fullName>
    </submittedName>
</protein>
<reference evidence="2 3" key="1">
    <citation type="submission" date="2019-11" db="EMBL/GenBank/DDBJ databases">
        <title>Genome sequences of 17 halophilic strains isolated from different environments.</title>
        <authorList>
            <person name="Furrow R.E."/>
        </authorList>
    </citation>
    <scope>NUCLEOTIDE SEQUENCE [LARGE SCALE GENOMIC DNA]</scope>
    <source>
        <strain evidence="2 3">22514_16_FS</strain>
    </source>
</reference>
<sequence length="184" mass="20849">MVLLPEIDTNSSSSFTIINDEEEVKEDVPLPTKLHPEVEKAKEKLKQLAEEQGIDIVITDGIRTKKEQNKLYAQGRTDKGDIVTHARGGESYHNYGLAIDYALKLDNGEVIWDIEHDGNGNGKADWMEVARIAKDLGFEWGGDWPSFKDYPHLQMDFGLSIRELRRGERPSEQTYADEQAEDMG</sequence>
<dbReference type="SUPFAM" id="SSF55166">
    <property type="entry name" value="Hedgehog/DD-peptidase"/>
    <property type="match status" value="1"/>
</dbReference>
<dbReference type="Proteomes" id="UP000468638">
    <property type="component" value="Unassembled WGS sequence"/>
</dbReference>
<gene>
    <name evidence="2" type="ORF">GLW05_03295</name>
</gene>
<evidence type="ECO:0000259" key="1">
    <source>
        <dbReference type="Pfam" id="PF13539"/>
    </source>
</evidence>
<dbReference type="InterPro" id="IPR039561">
    <property type="entry name" value="Peptidase_M15C"/>
</dbReference>
<dbReference type="OrthoDB" id="9799970at2"/>
<dbReference type="PANTHER" id="PTHR34385:SF1">
    <property type="entry name" value="PEPTIDOGLYCAN L-ALANYL-D-GLUTAMATE ENDOPEPTIDASE CWLK"/>
    <property type="match status" value="1"/>
</dbReference>
<dbReference type="Gene3D" id="3.30.1380.10">
    <property type="match status" value="1"/>
</dbReference>
<proteinExistence type="predicted"/>
<dbReference type="Pfam" id="PF13539">
    <property type="entry name" value="Peptidase_M15_4"/>
    <property type="match status" value="1"/>
</dbReference>
<feature type="domain" description="Peptidase M15C" evidence="1">
    <location>
        <begin position="87"/>
        <end position="155"/>
    </location>
</feature>
<dbReference type="PANTHER" id="PTHR34385">
    <property type="entry name" value="D-ALANYL-D-ALANINE CARBOXYPEPTIDASE"/>
    <property type="match status" value="1"/>
</dbReference>
<comment type="caution">
    <text evidence="2">The sequence shown here is derived from an EMBL/GenBank/DDBJ whole genome shotgun (WGS) entry which is preliminary data.</text>
</comment>